<reference evidence="2" key="1">
    <citation type="submission" date="2020-05" db="EMBL/GenBank/DDBJ databases">
        <title>Mycena genomes resolve the evolution of fungal bioluminescence.</title>
        <authorList>
            <person name="Tsai I.J."/>
        </authorList>
    </citation>
    <scope>NUCLEOTIDE SEQUENCE</scope>
    <source>
        <strain evidence="2">CCC161011</strain>
    </source>
</reference>
<feature type="transmembrane region" description="Helical" evidence="1">
    <location>
        <begin position="131"/>
        <end position="152"/>
    </location>
</feature>
<gene>
    <name evidence="2" type="ORF">MVEN_01124100</name>
</gene>
<keyword evidence="1" id="KW-0812">Transmembrane</keyword>
<dbReference type="Proteomes" id="UP000620124">
    <property type="component" value="Unassembled WGS sequence"/>
</dbReference>
<organism evidence="2 3">
    <name type="scientific">Mycena venus</name>
    <dbReference type="NCBI Taxonomy" id="2733690"/>
    <lineage>
        <taxon>Eukaryota</taxon>
        <taxon>Fungi</taxon>
        <taxon>Dikarya</taxon>
        <taxon>Basidiomycota</taxon>
        <taxon>Agaricomycotina</taxon>
        <taxon>Agaricomycetes</taxon>
        <taxon>Agaricomycetidae</taxon>
        <taxon>Agaricales</taxon>
        <taxon>Marasmiineae</taxon>
        <taxon>Mycenaceae</taxon>
        <taxon>Mycena</taxon>
    </lineage>
</organism>
<proteinExistence type="predicted"/>
<dbReference type="AlphaFoldDB" id="A0A8H7CXX8"/>
<dbReference type="OrthoDB" id="432970at2759"/>
<keyword evidence="3" id="KW-1185">Reference proteome</keyword>
<keyword evidence="1" id="KW-0472">Membrane</keyword>
<protein>
    <submittedName>
        <fullName evidence="2">Uncharacterized protein</fullName>
    </submittedName>
</protein>
<keyword evidence="1" id="KW-1133">Transmembrane helix</keyword>
<comment type="caution">
    <text evidence="2">The sequence shown here is derived from an EMBL/GenBank/DDBJ whole genome shotgun (WGS) entry which is preliminary data.</text>
</comment>
<name>A0A8H7CXX8_9AGAR</name>
<sequence length="359" mass="41181">MRTEGDLIRLALDDVIYGTLEADWAAMDMFRKEELALEGLYQAACVAPRLGHNSRLSCPEMTIGHLAGDGEYNFLRMLKRLIDHDSTGNARVKSVFFFTHPYFEHDNRRSDAAPDILKAVLYWNSLLRTLYIVNTLLGILYAYVYSFVYLFVYPINSLIECQKKDWPSHRKFCDQERFDPALLTPTPEADDSFIGCPTTVEGFSRPLALWCQIRSLSHNDSLLQDYHFYETSGSTLSLRIFDPPGAQMVFLVARRCAMASGSPAAVHMMFTIVKHQWQHVTCNPDITLEQIRSQLEKEYRVKVTDMGVEGTGAFVPPTRKELEEQGYLEQRLSMADPAVHEDYRRLQQMVAEERVLGRM</sequence>
<evidence type="ECO:0000313" key="2">
    <source>
        <dbReference type="EMBL" id="KAF7354355.1"/>
    </source>
</evidence>
<evidence type="ECO:0000256" key="1">
    <source>
        <dbReference type="SAM" id="Phobius"/>
    </source>
</evidence>
<accession>A0A8H7CXX8</accession>
<evidence type="ECO:0000313" key="3">
    <source>
        <dbReference type="Proteomes" id="UP000620124"/>
    </source>
</evidence>
<dbReference type="EMBL" id="JACAZI010000008">
    <property type="protein sequence ID" value="KAF7354355.1"/>
    <property type="molecule type" value="Genomic_DNA"/>
</dbReference>